<feature type="transmembrane region" description="Helical" evidence="5">
    <location>
        <begin position="373"/>
        <end position="395"/>
    </location>
</feature>
<keyword evidence="4 5" id="KW-0472">Membrane</keyword>
<feature type="transmembrane region" description="Helical" evidence="5">
    <location>
        <begin position="348"/>
        <end position="367"/>
    </location>
</feature>
<evidence type="ECO:0000256" key="4">
    <source>
        <dbReference type="ARBA" id="ARBA00023136"/>
    </source>
</evidence>
<name>A0A832ZT90_9CREN</name>
<feature type="transmembrane region" description="Helical" evidence="5">
    <location>
        <begin position="252"/>
        <end position="273"/>
    </location>
</feature>
<dbReference type="Proteomes" id="UP000600071">
    <property type="component" value="Unassembled WGS sequence"/>
</dbReference>
<reference evidence="7" key="1">
    <citation type="journal article" date="2020" name="ISME J.">
        <title>Gammaproteobacteria mediating utilization of methyl-, sulfur- and petroleum organic compounds in deep ocean hydrothermal plumes.</title>
        <authorList>
            <person name="Zhou Z."/>
            <person name="Liu Y."/>
            <person name="Pan J."/>
            <person name="Cron B.R."/>
            <person name="Toner B.M."/>
            <person name="Anantharaman K."/>
            <person name="Breier J.A."/>
            <person name="Dick G.J."/>
            <person name="Li M."/>
        </authorList>
    </citation>
    <scope>NUCLEOTIDE SEQUENCE</scope>
    <source>
        <strain evidence="7">SZUA-1523</strain>
    </source>
</reference>
<feature type="transmembrane region" description="Helical" evidence="5">
    <location>
        <begin position="315"/>
        <end position="336"/>
    </location>
</feature>
<dbReference type="EMBL" id="DQVR01000001">
    <property type="protein sequence ID" value="HIQ23426.1"/>
    <property type="molecule type" value="Genomic_DNA"/>
</dbReference>
<evidence type="ECO:0000256" key="1">
    <source>
        <dbReference type="ARBA" id="ARBA00004141"/>
    </source>
</evidence>
<proteinExistence type="predicted"/>
<feature type="domain" description="ABC-2 type transporter transmembrane" evidence="6">
    <location>
        <begin position="26"/>
        <end position="392"/>
    </location>
</feature>
<keyword evidence="3 5" id="KW-1133">Transmembrane helix</keyword>
<dbReference type="AlphaFoldDB" id="A0A832ZT90"/>
<dbReference type="Pfam" id="PF12698">
    <property type="entry name" value="ABC2_membrane_3"/>
    <property type="match status" value="1"/>
</dbReference>
<dbReference type="InterPro" id="IPR013525">
    <property type="entry name" value="ABC2_TM"/>
</dbReference>
<dbReference type="GO" id="GO:0140359">
    <property type="term" value="F:ABC-type transporter activity"/>
    <property type="evidence" value="ECO:0007669"/>
    <property type="project" value="InterPro"/>
</dbReference>
<gene>
    <name evidence="7" type="ORF">EYH50_00025</name>
</gene>
<accession>A0A832ZT90</accession>
<comment type="caution">
    <text evidence="7">The sequence shown here is derived from an EMBL/GenBank/DDBJ whole genome shotgun (WGS) entry which is preliminary data.</text>
</comment>
<evidence type="ECO:0000313" key="7">
    <source>
        <dbReference type="EMBL" id="HIQ23426.1"/>
    </source>
</evidence>
<evidence type="ECO:0000313" key="8">
    <source>
        <dbReference type="Proteomes" id="UP000600071"/>
    </source>
</evidence>
<evidence type="ECO:0000259" key="6">
    <source>
        <dbReference type="Pfam" id="PF12698"/>
    </source>
</evidence>
<sequence>MPGFPLGYRLAVLVKKEALELLRDRRSLALMMISAFLFPLLGLLVTGLKTQQAALVAIVVCDEGMPARELASRLYSAFNESPGFNAILGRGPGCTPPEQAVAAILIPDGFSRNATSIDAPIVVKVYRVVGNPAADEAIQLAYSVMSGFSQDIALQRVKTLASLAGRHVEAEYVLHPLRVVSETVTKAGQRATPELEERATVARFLAFSVFFILNPAAIAVADSITRERVRGTGELLVITPLTGTELVLGKTLGSMTAALIAGGLDTIAVVAYVKTVSAAVGPSLIAFHAAQVALAVMVTAATTMLVTMLVPGQRAATLTASIVTGTAVMVFFSILFVDISTLPTWIRLLLYTIPYTHTAQAIESYALGDTRVALTHTLVIVALAFVSVAVTARLYKPERLVKQD</sequence>
<keyword evidence="2 5" id="KW-0812">Transmembrane</keyword>
<evidence type="ECO:0000256" key="5">
    <source>
        <dbReference type="SAM" id="Phobius"/>
    </source>
</evidence>
<dbReference type="PANTHER" id="PTHR43471:SF3">
    <property type="entry name" value="ABC TRANSPORTER PERMEASE PROTEIN NATB"/>
    <property type="match status" value="1"/>
</dbReference>
<comment type="subcellular location">
    <subcellularLocation>
        <location evidence="1">Membrane</location>
        <topology evidence="1">Multi-pass membrane protein</topology>
    </subcellularLocation>
</comment>
<feature type="transmembrane region" description="Helical" evidence="5">
    <location>
        <begin position="28"/>
        <end position="48"/>
    </location>
</feature>
<dbReference type="GO" id="GO:0016020">
    <property type="term" value="C:membrane"/>
    <property type="evidence" value="ECO:0007669"/>
    <property type="project" value="UniProtKB-SubCell"/>
</dbReference>
<dbReference type="PANTHER" id="PTHR43471">
    <property type="entry name" value="ABC TRANSPORTER PERMEASE"/>
    <property type="match status" value="1"/>
</dbReference>
<feature type="transmembrane region" description="Helical" evidence="5">
    <location>
        <begin position="285"/>
        <end position="309"/>
    </location>
</feature>
<protein>
    <submittedName>
        <fullName evidence="7">ABC transporter permease</fullName>
    </submittedName>
</protein>
<organism evidence="7 8">
    <name type="scientific">Pyrodictium delaneyi</name>
    <dbReference type="NCBI Taxonomy" id="1273541"/>
    <lineage>
        <taxon>Archaea</taxon>
        <taxon>Thermoproteota</taxon>
        <taxon>Thermoprotei</taxon>
        <taxon>Desulfurococcales</taxon>
        <taxon>Pyrodictiaceae</taxon>
        <taxon>Pyrodictium</taxon>
    </lineage>
</organism>
<evidence type="ECO:0000256" key="3">
    <source>
        <dbReference type="ARBA" id="ARBA00022989"/>
    </source>
</evidence>
<evidence type="ECO:0000256" key="2">
    <source>
        <dbReference type="ARBA" id="ARBA00022692"/>
    </source>
</evidence>
<feature type="transmembrane region" description="Helical" evidence="5">
    <location>
        <begin position="200"/>
        <end position="221"/>
    </location>
</feature>